<dbReference type="SMART" id="SM00380">
    <property type="entry name" value="AP2"/>
    <property type="match status" value="1"/>
</dbReference>
<sequence length="287" mass="32717">MTVRKDATSSSPEAILENVWANFFGRDHEYYSNELHKEFDVFQFWNEMPTLDHNTVQQTGPFTTDMLERLPSLGRGMSMGSETSWETILSECTAPSLHVENSLSTLNHDFESLERNERLRKNVEIKVEKINTRHYRGVRRRPWGKYAAEIRDSTRKGARVWLGTFGTAEEAALAYDKAAIRIRGPKAHLNFPLEKKTQGSSNIAIPSESHVITSLFKSEQLLDFDCTSFGCNHMLPELPNEVYLATEEEHAIMKMAGLNEVCGDDQFDILEFQDLGSDYLESLLSTL</sequence>
<keyword evidence="3" id="KW-0805">Transcription regulation</keyword>
<evidence type="ECO:0000259" key="7">
    <source>
        <dbReference type="PROSITE" id="PS51032"/>
    </source>
</evidence>
<evidence type="ECO:0000256" key="4">
    <source>
        <dbReference type="ARBA" id="ARBA00023125"/>
    </source>
</evidence>
<dbReference type="KEGG" id="dcr:108198908"/>
<evidence type="ECO:0000256" key="6">
    <source>
        <dbReference type="ARBA" id="ARBA00023242"/>
    </source>
</evidence>
<dbReference type="SUPFAM" id="SSF54171">
    <property type="entry name" value="DNA-binding domain"/>
    <property type="match status" value="1"/>
</dbReference>
<keyword evidence="6" id="KW-0539">Nucleus</keyword>
<dbReference type="InterPro" id="IPR036955">
    <property type="entry name" value="AP2/ERF_dom_sf"/>
</dbReference>
<keyword evidence="2" id="KW-0611">Plant defense</keyword>
<proteinExistence type="predicted"/>
<dbReference type="Gene3D" id="3.30.730.10">
    <property type="entry name" value="AP2/ERF domain"/>
    <property type="match status" value="1"/>
</dbReference>
<dbReference type="FunFam" id="3.30.730.10:FF:000001">
    <property type="entry name" value="Ethylene-responsive transcription factor 2"/>
    <property type="match status" value="1"/>
</dbReference>
<dbReference type="GO" id="GO:0005634">
    <property type="term" value="C:nucleus"/>
    <property type="evidence" value="ECO:0007669"/>
    <property type="project" value="UniProtKB-SubCell"/>
</dbReference>
<dbReference type="OrthoDB" id="740418at2759"/>
<evidence type="ECO:0000256" key="1">
    <source>
        <dbReference type="ARBA" id="ARBA00004123"/>
    </source>
</evidence>
<dbReference type="GO" id="GO:0006952">
    <property type="term" value="P:defense response"/>
    <property type="evidence" value="ECO:0007669"/>
    <property type="project" value="UniProtKB-KW"/>
</dbReference>
<keyword evidence="5" id="KW-0804">Transcription</keyword>
<comment type="subcellular location">
    <subcellularLocation>
        <location evidence="1">Nucleus</location>
    </subcellularLocation>
</comment>
<dbReference type="Proteomes" id="UP000077755">
    <property type="component" value="Chromosome 8"/>
</dbReference>
<keyword evidence="4" id="KW-0238">DNA-binding</keyword>
<evidence type="ECO:0000256" key="3">
    <source>
        <dbReference type="ARBA" id="ARBA00023015"/>
    </source>
</evidence>
<evidence type="ECO:0000313" key="10">
    <source>
        <dbReference type="Proteomes" id="UP000077755"/>
    </source>
</evidence>
<evidence type="ECO:0000256" key="5">
    <source>
        <dbReference type="ARBA" id="ARBA00023163"/>
    </source>
</evidence>
<dbReference type="GO" id="GO:0009873">
    <property type="term" value="P:ethylene-activated signaling pathway"/>
    <property type="evidence" value="ECO:0007669"/>
    <property type="project" value="InterPro"/>
</dbReference>
<dbReference type="EMBL" id="LNRQ01000008">
    <property type="protein sequence ID" value="KZM84549.1"/>
    <property type="molecule type" value="Genomic_DNA"/>
</dbReference>
<dbReference type="Gramene" id="KZM84549">
    <property type="protein sequence ID" value="KZM84549"/>
    <property type="gene ID" value="DCAR_028029"/>
</dbReference>
<dbReference type="CDD" id="cd00018">
    <property type="entry name" value="AP2"/>
    <property type="match status" value="1"/>
</dbReference>
<dbReference type="GO" id="GO:0003700">
    <property type="term" value="F:DNA-binding transcription factor activity"/>
    <property type="evidence" value="ECO:0007669"/>
    <property type="project" value="InterPro"/>
</dbReference>
<name>A0A175YLT5_DAUCS</name>
<accession>A0A175YLT5</accession>
<dbReference type="EMBL" id="CP093350">
    <property type="protein sequence ID" value="WOH11902.1"/>
    <property type="molecule type" value="Genomic_DNA"/>
</dbReference>
<evidence type="ECO:0000313" key="8">
    <source>
        <dbReference type="EMBL" id="KZM84549.1"/>
    </source>
</evidence>
<evidence type="ECO:0000313" key="9">
    <source>
        <dbReference type="EMBL" id="WOH11902.1"/>
    </source>
</evidence>
<dbReference type="PANTHER" id="PTHR31190">
    <property type="entry name" value="DNA-BINDING DOMAIN"/>
    <property type="match status" value="1"/>
</dbReference>
<dbReference type="Pfam" id="PF00847">
    <property type="entry name" value="AP2"/>
    <property type="match status" value="1"/>
</dbReference>
<reference evidence="8" key="1">
    <citation type="journal article" date="2016" name="Nat. Genet.">
        <title>A high-quality carrot genome assembly provides new insights into carotenoid accumulation and asterid genome evolution.</title>
        <authorList>
            <person name="Iorizzo M."/>
            <person name="Ellison S."/>
            <person name="Senalik D."/>
            <person name="Zeng P."/>
            <person name="Satapoomin P."/>
            <person name="Huang J."/>
            <person name="Bowman M."/>
            <person name="Iovene M."/>
            <person name="Sanseverino W."/>
            <person name="Cavagnaro P."/>
            <person name="Yildiz M."/>
            <person name="Macko-Podgorni A."/>
            <person name="Moranska E."/>
            <person name="Grzebelus E."/>
            <person name="Grzebelus D."/>
            <person name="Ashrafi H."/>
            <person name="Zheng Z."/>
            <person name="Cheng S."/>
            <person name="Spooner D."/>
            <person name="Van Deynze A."/>
            <person name="Simon P."/>
        </authorList>
    </citation>
    <scope>NUCLEOTIDE SEQUENCE [LARGE SCALE GENOMIC DNA]</scope>
    <source>
        <tissue evidence="8">Leaf</tissue>
    </source>
</reference>
<dbReference type="InterPro" id="IPR016177">
    <property type="entry name" value="DNA-bd_dom_sf"/>
</dbReference>
<dbReference type="STRING" id="79200.A0A175YLT5"/>
<dbReference type="PANTHER" id="PTHR31190:SF494">
    <property type="entry name" value="OS09G0434500 PROTEIN"/>
    <property type="match status" value="1"/>
</dbReference>
<keyword evidence="10" id="KW-1185">Reference proteome</keyword>
<gene>
    <name evidence="8" type="ORF">DCAR_028029</name>
    <name evidence="9" type="ORF">DCAR_0831398</name>
</gene>
<dbReference type="AlphaFoldDB" id="A0A175YLT5"/>
<reference evidence="9" key="2">
    <citation type="submission" date="2022-03" db="EMBL/GenBank/DDBJ databases">
        <title>Draft title - Genomic analysis of global carrot germplasm unveils the trajectory of domestication and the origin of high carotenoid orange carrot.</title>
        <authorList>
            <person name="Iorizzo M."/>
            <person name="Ellison S."/>
            <person name="Senalik D."/>
            <person name="Macko-Podgorni A."/>
            <person name="Grzebelus D."/>
            <person name="Bostan H."/>
            <person name="Rolling W."/>
            <person name="Curaba J."/>
            <person name="Simon P."/>
        </authorList>
    </citation>
    <scope>NUCLEOTIDE SEQUENCE</scope>
    <source>
        <tissue evidence="9">Leaf</tissue>
    </source>
</reference>
<organism evidence="8">
    <name type="scientific">Daucus carota subsp. sativus</name>
    <name type="common">Carrot</name>
    <dbReference type="NCBI Taxonomy" id="79200"/>
    <lineage>
        <taxon>Eukaryota</taxon>
        <taxon>Viridiplantae</taxon>
        <taxon>Streptophyta</taxon>
        <taxon>Embryophyta</taxon>
        <taxon>Tracheophyta</taxon>
        <taxon>Spermatophyta</taxon>
        <taxon>Magnoliopsida</taxon>
        <taxon>eudicotyledons</taxon>
        <taxon>Gunneridae</taxon>
        <taxon>Pentapetalae</taxon>
        <taxon>asterids</taxon>
        <taxon>campanulids</taxon>
        <taxon>Apiales</taxon>
        <taxon>Apiaceae</taxon>
        <taxon>Apioideae</taxon>
        <taxon>Scandiceae</taxon>
        <taxon>Daucinae</taxon>
        <taxon>Daucus</taxon>
        <taxon>Daucus sect. Daucus</taxon>
    </lineage>
</organism>
<feature type="domain" description="AP2/ERF" evidence="7">
    <location>
        <begin position="134"/>
        <end position="192"/>
    </location>
</feature>
<protein>
    <recommendedName>
        <fullName evidence="7">AP2/ERF domain-containing protein</fullName>
    </recommendedName>
</protein>
<dbReference type="InterPro" id="IPR001471">
    <property type="entry name" value="AP2/ERF_dom"/>
</dbReference>
<evidence type="ECO:0000256" key="2">
    <source>
        <dbReference type="ARBA" id="ARBA00022821"/>
    </source>
</evidence>
<dbReference type="PROSITE" id="PS51032">
    <property type="entry name" value="AP2_ERF"/>
    <property type="match status" value="1"/>
</dbReference>
<dbReference type="PRINTS" id="PR00367">
    <property type="entry name" value="ETHRSPELEMNT"/>
</dbReference>
<dbReference type="InterPro" id="IPR044808">
    <property type="entry name" value="ERF_plant"/>
</dbReference>
<dbReference type="GO" id="GO:0003677">
    <property type="term" value="F:DNA binding"/>
    <property type="evidence" value="ECO:0007669"/>
    <property type="project" value="UniProtKB-KW"/>
</dbReference>